<dbReference type="OMA" id="VKECEPP"/>
<evidence type="ECO:0000313" key="21">
    <source>
        <dbReference type="Proteomes" id="UP000287033"/>
    </source>
</evidence>
<organism evidence="20 21">
    <name type="scientific">Chiloscyllium punctatum</name>
    <name type="common">Brownbanded bambooshark</name>
    <name type="synonym">Hemiscyllium punctatum</name>
    <dbReference type="NCBI Taxonomy" id="137246"/>
    <lineage>
        <taxon>Eukaryota</taxon>
        <taxon>Metazoa</taxon>
        <taxon>Chordata</taxon>
        <taxon>Craniata</taxon>
        <taxon>Vertebrata</taxon>
        <taxon>Chondrichthyes</taxon>
        <taxon>Elasmobranchii</taxon>
        <taxon>Galeomorphii</taxon>
        <taxon>Galeoidea</taxon>
        <taxon>Orectolobiformes</taxon>
        <taxon>Hemiscylliidae</taxon>
        <taxon>Chiloscyllium</taxon>
    </lineage>
</organism>
<feature type="transmembrane region" description="Helical" evidence="18">
    <location>
        <begin position="106"/>
        <end position="128"/>
    </location>
</feature>
<evidence type="ECO:0000256" key="15">
    <source>
        <dbReference type="ARBA" id="ARBA00043114"/>
    </source>
</evidence>
<evidence type="ECO:0000256" key="1">
    <source>
        <dbReference type="ARBA" id="ARBA00004167"/>
    </source>
</evidence>
<gene>
    <name evidence="20" type="ORF">chiPu_0019729</name>
</gene>
<keyword evidence="7" id="KW-0418">Kinase</keyword>
<evidence type="ECO:0000256" key="8">
    <source>
        <dbReference type="ARBA" id="ARBA00022840"/>
    </source>
</evidence>
<dbReference type="GO" id="GO:0048179">
    <property type="term" value="C:activin receptor complex"/>
    <property type="evidence" value="ECO:0007669"/>
    <property type="project" value="TreeGrafter"/>
</dbReference>
<dbReference type="GO" id="GO:0005524">
    <property type="term" value="F:ATP binding"/>
    <property type="evidence" value="ECO:0007669"/>
    <property type="project" value="UniProtKB-KW"/>
</dbReference>
<evidence type="ECO:0000256" key="5">
    <source>
        <dbReference type="ARBA" id="ARBA00022729"/>
    </source>
</evidence>
<dbReference type="STRING" id="137246.A0A401RSY7"/>
<accession>A0A401RSY7</accession>
<evidence type="ECO:0000256" key="10">
    <source>
        <dbReference type="ARBA" id="ARBA00023136"/>
    </source>
</evidence>
<keyword evidence="2" id="KW-0723">Serine/threonine-protein kinase</keyword>
<keyword evidence="9 18" id="KW-1133">Transmembrane helix</keyword>
<reference evidence="20 21" key="1">
    <citation type="journal article" date="2018" name="Nat. Ecol. Evol.">
        <title>Shark genomes provide insights into elasmobranch evolution and the origin of vertebrates.</title>
        <authorList>
            <person name="Hara Y"/>
            <person name="Yamaguchi K"/>
            <person name="Onimaru K"/>
            <person name="Kadota M"/>
            <person name="Koyanagi M"/>
            <person name="Keeley SD"/>
            <person name="Tatsumi K"/>
            <person name="Tanaka K"/>
            <person name="Motone F"/>
            <person name="Kageyama Y"/>
            <person name="Nozu R"/>
            <person name="Adachi N"/>
            <person name="Nishimura O"/>
            <person name="Nakagawa R"/>
            <person name="Tanegashima C"/>
            <person name="Kiyatake I"/>
            <person name="Matsumoto R"/>
            <person name="Murakumo K"/>
            <person name="Nishida K"/>
            <person name="Terakita A"/>
            <person name="Kuratani S"/>
            <person name="Sato K"/>
            <person name="Hyodo S Kuraku.S."/>
        </authorList>
    </citation>
    <scope>NUCLEOTIDE SEQUENCE [LARGE SCALE GENOMIC DNA]</scope>
</reference>
<evidence type="ECO:0000256" key="7">
    <source>
        <dbReference type="ARBA" id="ARBA00022777"/>
    </source>
</evidence>
<evidence type="ECO:0000256" key="13">
    <source>
        <dbReference type="ARBA" id="ARBA00023180"/>
    </source>
</evidence>
<dbReference type="InterPro" id="IPR045860">
    <property type="entry name" value="Snake_toxin-like_sf"/>
</dbReference>
<protein>
    <recommendedName>
        <fullName evidence="14">Activin receptor type-2B</fullName>
    </recommendedName>
    <alternativeName>
        <fullName evidence="15">Activin receptor type IIB</fullName>
    </alternativeName>
</protein>
<dbReference type="PANTHER" id="PTHR23255:SF70">
    <property type="entry name" value="ACTIVIN RECEPTOR TYPE-2B"/>
    <property type="match status" value="1"/>
</dbReference>
<keyword evidence="12" id="KW-0675">Receptor</keyword>
<evidence type="ECO:0000256" key="3">
    <source>
        <dbReference type="ARBA" id="ARBA00022679"/>
    </source>
</evidence>
<dbReference type="PRINTS" id="PR00653">
    <property type="entry name" value="ACTIVIN2R"/>
</dbReference>
<evidence type="ECO:0000256" key="17">
    <source>
        <dbReference type="ARBA" id="ARBA00048773"/>
    </source>
</evidence>
<evidence type="ECO:0000313" key="20">
    <source>
        <dbReference type="EMBL" id="GCC21262.1"/>
    </source>
</evidence>
<evidence type="ECO:0000256" key="4">
    <source>
        <dbReference type="ARBA" id="ARBA00022692"/>
    </source>
</evidence>
<evidence type="ECO:0000256" key="2">
    <source>
        <dbReference type="ARBA" id="ARBA00022527"/>
    </source>
</evidence>
<dbReference type="PANTHER" id="PTHR23255">
    <property type="entry name" value="TRANSFORMING GROWTH FACTOR-BETA RECEPTOR TYPE I AND II"/>
    <property type="match status" value="1"/>
</dbReference>
<keyword evidence="5" id="KW-0732">Signal</keyword>
<evidence type="ECO:0000256" key="18">
    <source>
        <dbReference type="SAM" id="Phobius"/>
    </source>
</evidence>
<feature type="domain" description="Activin types I and II receptor" evidence="19">
    <location>
        <begin position="17"/>
        <end position="80"/>
    </location>
</feature>
<dbReference type="Pfam" id="PF01064">
    <property type="entry name" value="Activin_recp"/>
    <property type="match status" value="1"/>
</dbReference>
<dbReference type="GO" id="GO:0071363">
    <property type="term" value="P:cellular response to growth factor stimulus"/>
    <property type="evidence" value="ECO:0007669"/>
    <property type="project" value="TreeGrafter"/>
</dbReference>
<name>A0A401RSY7_CHIPU</name>
<keyword evidence="10 18" id="KW-0472">Membrane</keyword>
<dbReference type="Gene3D" id="2.10.60.10">
    <property type="entry name" value="CD59"/>
    <property type="match status" value="1"/>
</dbReference>
<evidence type="ECO:0000256" key="6">
    <source>
        <dbReference type="ARBA" id="ARBA00022741"/>
    </source>
</evidence>
<comment type="catalytic activity">
    <reaction evidence="17">
        <text>L-threonyl-[receptor-protein] + ATP = O-phospho-L-threonyl-[receptor-protein] + ADP + H(+)</text>
        <dbReference type="Rhea" id="RHEA:44880"/>
        <dbReference type="Rhea" id="RHEA-COMP:11024"/>
        <dbReference type="Rhea" id="RHEA-COMP:11025"/>
        <dbReference type="ChEBI" id="CHEBI:15378"/>
        <dbReference type="ChEBI" id="CHEBI:30013"/>
        <dbReference type="ChEBI" id="CHEBI:30616"/>
        <dbReference type="ChEBI" id="CHEBI:61977"/>
        <dbReference type="ChEBI" id="CHEBI:456216"/>
        <dbReference type="EC" id="2.7.11.30"/>
    </reaction>
</comment>
<evidence type="ECO:0000256" key="14">
    <source>
        <dbReference type="ARBA" id="ARBA00039585"/>
    </source>
</evidence>
<dbReference type="Proteomes" id="UP000287033">
    <property type="component" value="Unassembled WGS sequence"/>
</dbReference>
<dbReference type="CDD" id="cd23632">
    <property type="entry name" value="TFP_LU_ECD_ACVR2B"/>
    <property type="match status" value="1"/>
</dbReference>
<comment type="catalytic activity">
    <reaction evidence="16">
        <text>L-seryl-[receptor-protein] + ATP = O-phospho-L-seryl-[receptor-protein] + ADP + H(+)</text>
        <dbReference type="Rhea" id="RHEA:18673"/>
        <dbReference type="Rhea" id="RHEA-COMP:11022"/>
        <dbReference type="Rhea" id="RHEA-COMP:11023"/>
        <dbReference type="ChEBI" id="CHEBI:15378"/>
        <dbReference type="ChEBI" id="CHEBI:29999"/>
        <dbReference type="ChEBI" id="CHEBI:30616"/>
        <dbReference type="ChEBI" id="CHEBI:83421"/>
        <dbReference type="ChEBI" id="CHEBI:456216"/>
        <dbReference type="EC" id="2.7.11.30"/>
    </reaction>
</comment>
<keyword evidence="11" id="KW-1015">Disulfide bond</keyword>
<sequence>MPCPALAHKTNQSGVEQCEGEKDKRHHCYASWRNNSGSIELVKKGCWLDDFNCYDRVECVATEENPQVFFCCCEGNYCNDRFFHFPESVPEVVFEPPPPTPSLLNILVYALLPITGLSMIILLSFWMYRHRKPPYGHVDMTEDTSLPSPSPLEGLKPLQLLEIKARGRFGCVWKARLMNDYVAVKIFPVQ</sequence>
<dbReference type="SUPFAM" id="SSF57302">
    <property type="entry name" value="Snake toxin-like"/>
    <property type="match status" value="1"/>
</dbReference>
<evidence type="ECO:0000256" key="12">
    <source>
        <dbReference type="ARBA" id="ARBA00023170"/>
    </source>
</evidence>
<keyword evidence="3" id="KW-0808">Transferase</keyword>
<keyword evidence="4 18" id="KW-0812">Transmembrane</keyword>
<dbReference type="OrthoDB" id="547665at2759"/>
<dbReference type="GO" id="GO:0017002">
    <property type="term" value="F:activin receptor activity"/>
    <property type="evidence" value="ECO:0007669"/>
    <property type="project" value="TreeGrafter"/>
</dbReference>
<comment type="subcellular location">
    <subcellularLocation>
        <location evidence="1">Membrane</location>
        <topology evidence="1">Single-pass membrane protein</topology>
    </subcellularLocation>
</comment>
<keyword evidence="13" id="KW-0325">Glycoprotein</keyword>
<dbReference type="InterPro" id="IPR000472">
    <property type="entry name" value="Activin_recp"/>
</dbReference>
<keyword evidence="8" id="KW-0067">ATP-binding</keyword>
<evidence type="ECO:0000259" key="19">
    <source>
        <dbReference type="Pfam" id="PF01064"/>
    </source>
</evidence>
<dbReference type="AlphaFoldDB" id="A0A401RSY7"/>
<dbReference type="InterPro" id="IPR000333">
    <property type="entry name" value="TGFB_receptor"/>
</dbReference>
<keyword evidence="21" id="KW-1185">Reference proteome</keyword>
<evidence type="ECO:0000256" key="11">
    <source>
        <dbReference type="ARBA" id="ARBA00023157"/>
    </source>
</evidence>
<feature type="non-terminal residue" evidence="20">
    <location>
        <position position="190"/>
    </location>
</feature>
<evidence type="ECO:0000256" key="16">
    <source>
        <dbReference type="ARBA" id="ARBA00047681"/>
    </source>
</evidence>
<comment type="caution">
    <text evidence="20">The sequence shown here is derived from an EMBL/GenBank/DDBJ whole genome shotgun (WGS) entry which is preliminary data.</text>
</comment>
<keyword evidence="6" id="KW-0547">Nucleotide-binding</keyword>
<evidence type="ECO:0000256" key="9">
    <source>
        <dbReference type="ARBA" id="ARBA00022989"/>
    </source>
</evidence>
<dbReference type="GO" id="GO:0048185">
    <property type="term" value="F:activin binding"/>
    <property type="evidence" value="ECO:0007669"/>
    <property type="project" value="TreeGrafter"/>
</dbReference>
<proteinExistence type="predicted"/>
<dbReference type="EMBL" id="BEZZ01002139">
    <property type="protein sequence ID" value="GCC21262.1"/>
    <property type="molecule type" value="Genomic_DNA"/>
</dbReference>
<dbReference type="FunFam" id="2.10.60.10:FF:000002">
    <property type="entry name" value="Serine/threonine-protein kinase receptor"/>
    <property type="match status" value="1"/>
</dbReference>
<dbReference type="Gene3D" id="3.30.200.20">
    <property type="entry name" value="Phosphorylase Kinase, domain 1"/>
    <property type="match status" value="1"/>
</dbReference>